<keyword evidence="2" id="KW-1185">Reference proteome</keyword>
<evidence type="ECO:0000313" key="1">
    <source>
        <dbReference type="EMBL" id="KAI4340125.1"/>
    </source>
</evidence>
<proteinExistence type="predicted"/>
<comment type="caution">
    <text evidence="1">The sequence shown here is derived from an EMBL/GenBank/DDBJ whole genome shotgun (WGS) entry which is preliminary data.</text>
</comment>
<gene>
    <name evidence="1" type="ORF">MLD38_024993</name>
</gene>
<dbReference type="Proteomes" id="UP001057402">
    <property type="component" value="Chromosome 7"/>
</dbReference>
<name>A0ACB9NUY9_9MYRT</name>
<organism evidence="1 2">
    <name type="scientific">Melastoma candidum</name>
    <dbReference type="NCBI Taxonomy" id="119954"/>
    <lineage>
        <taxon>Eukaryota</taxon>
        <taxon>Viridiplantae</taxon>
        <taxon>Streptophyta</taxon>
        <taxon>Embryophyta</taxon>
        <taxon>Tracheophyta</taxon>
        <taxon>Spermatophyta</taxon>
        <taxon>Magnoliopsida</taxon>
        <taxon>eudicotyledons</taxon>
        <taxon>Gunneridae</taxon>
        <taxon>Pentapetalae</taxon>
        <taxon>rosids</taxon>
        <taxon>malvids</taxon>
        <taxon>Myrtales</taxon>
        <taxon>Melastomataceae</taxon>
        <taxon>Melastomatoideae</taxon>
        <taxon>Melastomateae</taxon>
        <taxon>Melastoma</taxon>
    </lineage>
</organism>
<accession>A0ACB9NUY9</accession>
<dbReference type="EMBL" id="CM042886">
    <property type="protein sequence ID" value="KAI4340125.1"/>
    <property type="molecule type" value="Genomic_DNA"/>
</dbReference>
<reference evidence="2" key="1">
    <citation type="journal article" date="2023" name="Front. Plant Sci.">
        <title>Chromosomal-level genome assembly of Melastoma candidum provides insights into trichome evolution.</title>
        <authorList>
            <person name="Zhong Y."/>
            <person name="Wu W."/>
            <person name="Sun C."/>
            <person name="Zou P."/>
            <person name="Liu Y."/>
            <person name="Dai S."/>
            <person name="Zhou R."/>
        </authorList>
    </citation>
    <scope>NUCLEOTIDE SEQUENCE [LARGE SCALE GENOMIC DNA]</scope>
</reference>
<protein>
    <submittedName>
        <fullName evidence="1">Uncharacterized protein</fullName>
    </submittedName>
</protein>
<evidence type="ECO:0000313" key="2">
    <source>
        <dbReference type="Proteomes" id="UP001057402"/>
    </source>
</evidence>
<sequence length="165" mass="17529">MHVHYPYARHHSAPPALAVSLKETVKKTTPGAEAHKGSSPTVVTIPEESPVKVLQIPHSSPQKKATQSSPRESLSSLLSQTTSTLQGSSLSHDSSGSSLADVSVKLSSEQAQSLIGDTPSIPQPPPPPPPPPWKHGQSSESPEPLISAHLNRKYCCQPMVQGQMK</sequence>